<gene>
    <name evidence="2" type="ORF">KOF26_08440</name>
</gene>
<comment type="caution">
    <text evidence="2">The sequence shown here is derived from an EMBL/GenBank/DDBJ whole genome shotgun (WGS) entry which is preliminary data.</text>
</comment>
<organism evidence="2 3">
    <name type="scientific">Sphingomonas quercus</name>
    <dbReference type="NCBI Taxonomy" id="2842451"/>
    <lineage>
        <taxon>Bacteria</taxon>
        <taxon>Pseudomonadati</taxon>
        <taxon>Pseudomonadota</taxon>
        <taxon>Alphaproteobacteria</taxon>
        <taxon>Sphingomonadales</taxon>
        <taxon>Sphingomonadaceae</taxon>
        <taxon>Sphingomonas</taxon>
    </lineage>
</organism>
<keyword evidence="1" id="KW-0732">Signal</keyword>
<proteinExistence type="predicted"/>
<reference evidence="2 3" key="1">
    <citation type="submission" date="2021-06" db="EMBL/GenBank/DDBJ databases">
        <title>Sphingomonas sp. XMGL2, whole genome shotgun sequencing project.</title>
        <authorList>
            <person name="Zhao G."/>
            <person name="Shen L."/>
        </authorList>
    </citation>
    <scope>NUCLEOTIDE SEQUENCE [LARGE SCALE GENOMIC DNA]</scope>
    <source>
        <strain evidence="2 3">XMGL2</strain>
    </source>
</reference>
<dbReference type="EMBL" id="JAHKRT010000004">
    <property type="protein sequence ID" value="MBU3077890.1"/>
    <property type="molecule type" value="Genomic_DNA"/>
</dbReference>
<name>A0ABS6BKY4_9SPHN</name>
<sequence length="225" mass="23590">MRRPLIALAALAIVASAAAFGSNIAIEQVWDGRLKDHQAQFAELDRAAQGATSAFMAAHDGGATIGDAETGGVYNATQVAAGLDGRRQMLAAWVGHMKGRPSAKASLAWLADHAASLDSGMKSLALSETNLKATIASDPALLPFNVVIGLNRLFEMEAFNEGAAVELHLIAHEAASYYGPAAAAAATRWETAFGSIAETLQRQQSALHSWGRTCRQTAQSTRCDG</sequence>
<dbReference type="Proteomes" id="UP000776276">
    <property type="component" value="Unassembled WGS sequence"/>
</dbReference>
<dbReference type="RefSeq" id="WP_216323195.1">
    <property type="nucleotide sequence ID" value="NZ_JAHKRT010000004.1"/>
</dbReference>
<feature type="chain" id="PRO_5047330492" evidence="1">
    <location>
        <begin position="20"/>
        <end position="225"/>
    </location>
</feature>
<evidence type="ECO:0000256" key="1">
    <source>
        <dbReference type="SAM" id="SignalP"/>
    </source>
</evidence>
<feature type="signal peptide" evidence="1">
    <location>
        <begin position="1"/>
        <end position="19"/>
    </location>
</feature>
<protein>
    <submittedName>
        <fullName evidence="2">Uncharacterized protein</fullName>
    </submittedName>
</protein>
<evidence type="ECO:0000313" key="2">
    <source>
        <dbReference type="EMBL" id="MBU3077890.1"/>
    </source>
</evidence>
<accession>A0ABS6BKY4</accession>
<keyword evidence="3" id="KW-1185">Reference proteome</keyword>
<evidence type="ECO:0000313" key="3">
    <source>
        <dbReference type="Proteomes" id="UP000776276"/>
    </source>
</evidence>